<feature type="compositionally biased region" description="Polar residues" evidence="1">
    <location>
        <begin position="54"/>
        <end position="72"/>
    </location>
</feature>
<feature type="region of interest" description="Disordered" evidence="1">
    <location>
        <begin position="657"/>
        <end position="678"/>
    </location>
</feature>
<dbReference type="PANTHER" id="PTHR28122">
    <property type="entry name" value="E3 UBIQUITIN-PROTEIN LIGASE SUBSTRATE RECEPTOR MMS22"/>
    <property type="match status" value="1"/>
</dbReference>
<evidence type="ECO:0000313" key="2">
    <source>
        <dbReference type="EMBL" id="KDN47970.1"/>
    </source>
</evidence>
<dbReference type="GO" id="GO:0031297">
    <property type="term" value="P:replication fork processing"/>
    <property type="evidence" value="ECO:0007669"/>
    <property type="project" value="InterPro"/>
</dbReference>
<evidence type="ECO:0000313" key="3">
    <source>
        <dbReference type="Proteomes" id="UP000027361"/>
    </source>
</evidence>
<feature type="compositionally biased region" description="Basic and acidic residues" evidence="1">
    <location>
        <begin position="409"/>
        <end position="418"/>
    </location>
</feature>
<feature type="region of interest" description="Disordered" evidence="1">
    <location>
        <begin position="1931"/>
        <end position="1963"/>
    </location>
</feature>
<feature type="compositionally biased region" description="Polar residues" evidence="1">
    <location>
        <begin position="464"/>
        <end position="482"/>
    </location>
</feature>
<dbReference type="OMA" id="DNRIDYM"/>
<feature type="compositionally biased region" description="Low complexity" evidence="1">
    <location>
        <begin position="103"/>
        <end position="114"/>
    </location>
</feature>
<dbReference type="OrthoDB" id="2386201at2759"/>
<feature type="compositionally biased region" description="Polar residues" evidence="1">
    <location>
        <begin position="236"/>
        <end position="254"/>
    </location>
</feature>
<dbReference type="Proteomes" id="UP000027361">
    <property type="component" value="Unassembled WGS sequence"/>
</dbReference>
<evidence type="ECO:0000256" key="1">
    <source>
        <dbReference type="SAM" id="MobiDB-lite"/>
    </source>
</evidence>
<dbReference type="PANTHER" id="PTHR28122:SF1">
    <property type="entry name" value="E3 UBIQUITIN-PROTEIN LIGASE SUBSTRATE RECEPTOR MMS22"/>
    <property type="match status" value="1"/>
</dbReference>
<dbReference type="GO" id="GO:0000724">
    <property type="term" value="P:double-strand break repair via homologous recombination"/>
    <property type="evidence" value="ECO:0007669"/>
    <property type="project" value="TreeGrafter"/>
</dbReference>
<reference evidence="2 3" key="1">
    <citation type="submission" date="2014-05" db="EMBL/GenBank/DDBJ databases">
        <title>Draft genome sequence of a rare smut relative, Tilletiaria anomala UBC 951.</title>
        <authorList>
            <consortium name="DOE Joint Genome Institute"/>
            <person name="Toome M."/>
            <person name="Kuo A."/>
            <person name="Henrissat B."/>
            <person name="Lipzen A."/>
            <person name="Tritt A."/>
            <person name="Yoshinaga Y."/>
            <person name="Zane M."/>
            <person name="Barry K."/>
            <person name="Grigoriev I.V."/>
            <person name="Spatafora J.W."/>
            <person name="Aimea M.C."/>
        </authorList>
    </citation>
    <scope>NUCLEOTIDE SEQUENCE [LARGE SCALE GENOMIC DNA]</scope>
    <source>
        <strain evidence="2 3">UBC 951</strain>
    </source>
</reference>
<feature type="compositionally biased region" description="Basic and acidic residues" evidence="1">
    <location>
        <begin position="847"/>
        <end position="859"/>
    </location>
</feature>
<feature type="region of interest" description="Disordered" evidence="1">
    <location>
        <begin position="505"/>
        <end position="628"/>
    </location>
</feature>
<feature type="compositionally biased region" description="Low complexity" evidence="1">
    <location>
        <begin position="139"/>
        <end position="150"/>
    </location>
</feature>
<feature type="region of interest" description="Disordered" evidence="1">
    <location>
        <begin position="409"/>
        <end position="482"/>
    </location>
</feature>
<feature type="region of interest" description="Disordered" evidence="1">
    <location>
        <begin position="232"/>
        <end position="374"/>
    </location>
</feature>
<feature type="compositionally biased region" description="Low complexity" evidence="1">
    <location>
        <begin position="34"/>
        <end position="46"/>
    </location>
</feature>
<feature type="compositionally biased region" description="Polar residues" evidence="1">
    <location>
        <begin position="24"/>
        <end position="33"/>
    </location>
</feature>
<feature type="region of interest" description="Disordered" evidence="1">
    <location>
        <begin position="721"/>
        <end position="754"/>
    </location>
</feature>
<accession>A0A066WB22</accession>
<feature type="compositionally biased region" description="Low complexity" evidence="1">
    <location>
        <begin position="1950"/>
        <end position="1963"/>
    </location>
</feature>
<organism evidence="2 3">
    <name type="scientific">Tilletiaria anomala (strain ATCC 24038 / CBS 436.72 / UBC 951)</name>
    <dbReference type="NCBI Taxonomy" id="1037660"/>
    <lineage>
        <taxon>Eukaryota</taxon>
        <taxon>Fungi</taxon>
        <taxon>Dikarya</taxon>
        <taxon>Basidiomycota</taxon>
        <taxon>Ustilaginomycotina</taxon>
        <taxon>Exobasidiomycetes</taxon>
        <taxon>Georgefischeriales</taxon>
        <taxon>Tilletiariaceae</taxon>
        <taxon>Tilletiaria</taxon>
    </lineage>
</organism>
<sequence length="2084" mass="231945">MSAAVVETSDDEERQEGQAMLLAQGSQSCTTLTSKPSRSQPSSSPSHARHLSRDSNNIGSSTETLPLSSQQVPFEETTMADTFTSSSPVRSQVSHVSPMCAKSTESNEGSVSSSIDDKPRDVVRGVGSVEATQRSPLVASARSAPATTPAGIKRRRLDMEVERSRSSPSAAIRLRAASETLKELSDDEMDLLASQRGKVEYFNRLWVKGHVQGPRLLSFGVAEATKPFDAFELSETKSTPAPAHSQQSALQKTQEPPAMEQPKQGGSSRAPAFKPVSSPPSSATSSILSEPPSPSQSASCIARKTPQETETLPPLEDMPSLLSSPARSPEHLDPPDQEISAARSVGFEEIPPELLAPSPPRQLQRRLRERKAAQLNPFTHEQLVYQKTMLSRNWEGAIISRKEALREERRRVREENKDVPSSNAPGADWLVEDPEQEARRERRRKEMERRELQQRSAVREKTGTKPNISNVPALGSSWTANAQDDPALQPLLASLHLDISETSDDNAGARATTAGHGNRLTRPQNKKKSTRRARASCPNSDNRSERPSAESLASIQIPERRPRKRARESAFDLQSANRALSDATSSAEEEPEARSARKGGRRSATDRGNGRHRRSAQSTSESDPDEEEDLVRRFKVLKKMMPKAMAKKYIQDLQAMRKGKQYHSDGHYSSTPDPSDIEAAPRRAVRIVHSEVEERDSNDENVVPGVARRRRVHCHVEEASQSRFDIVGDPESEQRDTADSATERSFSSDSDDDEGVVWLGARQLDKRQHSEDLIDRMLSRAQASASAYVSRTSRLPSSRKTNGRKVSRASNCGSRKTKESTKMAAKGKNRTNAPHSRPLQPVSVNIFDHDSDSHSHNDTDSGNSAHRRVSSRGRHESSKKKSSRHVNDRPRFHQFRGPRHAGFNPPIVNPRQRRLLDHEMDAQLFGEASVTREQDETSRTELPNAVFVVLDDSNKDDEPEATHTARMEISRQDERPEQRTTFAQRQQRAREIAKAASVSRPLQSATILQLPAADPEAVTKANLWAAIGEIRTELGIPAISQNIRLGEHSFVTRGELQSLLEEVDGGDTAISRQQRSVVSSSHFGLGFNADTTVEQVLTQLPTFFDSIRSRCERISTCERSDAIVLVDQVLEALGCLSAFLRHHARSTSAPAACESVAARLEHLSHRIPQEAPAKSQTLRLRLQLSWLHLQVMALWRKVARTDDDHFGEAPDIALAAKTLIYWLLKHGLHNTMRSLKDSVANEKDSEVEPISDESIELWLALMHLLGSSFWAVFEETFLAWLDKLPSDQPHVRGEMIWFGIFTLSAISQISPKDGTALTAPFLQEHWPLVGTAITSSCLRYDASVESTMSDLALEQRDIYIHTVLRRIMHLTSTLHWRLWSKDHKDGESLLRRVCKTIFDAKGYYFQSLPSETGYDFPLFLRAFDESLLEQEDEGRRDSSFHMFLKLLIRFGKEAQGTGAESENHIRETSRFFHRLLPVQRTKFAADQAPTKLELSRLYNLYSMATVTLYMAPDPGEARWQMRRVQGWLDFAQADHSAQLVCIRAVQYLGVVCQHHRLGLEDVVTWFEEVVRRLKVSLTLATGGTSGDLMADRLRHRRKANTSLLLKAALRALRNVILHASLAPDAPPDKQPFPDKLLLSPVWTDELLTSPIVNDATIALEAVACLQAFLSRRLRLLEQLETRVQIETGEDTQDSWDCLWKEADFNDTALGAVLDAAEAAAAVPPHVASPSAGARTLAEFQQKDRELARTTPERLTNMLFWVVSNLLHSEQSGPTGSRISLGIDATMAGRMLRNVSLEALDGLSKLDERRTLLERLLDSWAGWAHVLVHNGVQMWEAFISTNKPSSIQRLPAGLDARDASLRFMLNMVDLDPAVLRTHTHEIVKMWYRSVGARLISVQAPFTRALAEVEPPLPFFDGVLAALTVACGSNDASESTESGYARQTEAVQAPSAPMQQSQIPQTQPQAQTLAATASISRVKFLNMRAAVLRVTLRNMRQEGLVSSTGKRLMLEGLPHLLSSLCEEVDAQQQHQPQSEAGKDYLNFVQQIADKFVDDVGCEIYESRWFGFVKSLLGTLQTKLARAHGGV</sequence>
<dbReference type="InterPro" id="IPR019021">
    <property type="entry name" value="Mms22"/>
</dbReference>
<dbReference type="GO" id="GO:0005634">
    <property type="term" value="C:nucleus"/>
    <property type="evidence" value="ECO:0007669"/>
    <property type="project" value="InterPro"/>
</dbReference>
<feature type="compositionally biased region" description="Basic and acidic residues" evidence="1">
    <location>
        <begin position="732"/>
        <end position="742"/>
    </location>
</feature>
<feature type="compositionally biased region" description="Basic residues" evidence="1">
    <location>
        <begin position="524"/>
        <end position="534"/>
    </location>
</feature>
<dbReference type="GeneID" id="25267184"/>
<feature type="region of interest" description="Disordered" evidence="1">
    <location>
        <begin position="785"/>
        <end position="909"/>
    </location>
</feature>
<protein>
    <submittedName>
        <fullName evidence="2">Uncharacterized protein</fullName>
    </submittedName>
</protein>
<dbReference type="InParanoid" id="A0A066WB22"/>
<feature type="compositionally biased region" description="Polar residues" evidence="1">
    <location>
        <begin position="785"/>
        <end position="800"/>
    </location>
</feature>
<name>A0A066WB22_TILAU</name>
<feature type="compositionally biased region" description="Basic and acidic residues" evidence="1">
    <location>
        <begin position="960"/>
        <end position="978"/>
    </location>
</feature>
<dbReference type="GO" id="GO:0035361">
    <property type="term" value="C:Cul8-RING ubiquitin ligase complex"/>
    <property type="evidence" value="ECO:0007669"/>
    <property type="project" value="TreeGrafter"/>
</dbReference>
<feature type="region of interest" description="Disordered" evidence="1">
    <location>
        <begin position="1"/>
        <end position="151"/>
    </location>
</feature>
<gene>
    <name evidence="2" type="ORF">K437DRAFT_293990</name>
</gene>
<dbReference type="HOGENOM" id="CLU_232622_0_0_1"/>
<dbReference type="Pfam" id="PF09462">
    <property type="entry name" value="Mus7"/>
    <property type="match status" value="1"/>
</dbReference>
<dbReference type="EMBL" id="JMSN01000027">
    <property type="protein sequence ID" value="KDN47970.1"/>
    <property type="molecule type" value="Genomic_DNA"/>
</dbReference>
<dbReference type="RefSeq" id="XP_013243989.1">
    <property type="nucleotide sequence ID" value="XM_013388535.1"/>
</dbReference>
<feature type="region of interest" description="Disordered" evidence="1">
    <location>
        <begin position="954"/>
        <end position="979"/>
    </location>
</feature>
<feature type="compositionally biased region" description="Basic residues" evidence="1">
    <location>
        <begin position="865"/>
        <end position="884"/>
    </location>
</feature>
<feature type="compositionally biased region" description="Low complexity" evidence="1">
    <location>
        <begin position="275"/>
        <end position="290"/>
    </location>
</feature>
<dbReference type="STRING" id="1037660.A0A066WB22"/>
<keyword evidence="3" id="KW-1185">Reference proteome</keyword>
<comment type="caution">
    <text evidence="2">The sequence shown here is derived from an EMBL/GenBank/DDBJ whole genome shotgun (WGS) entry which is preliminary data.</text>
</comment>
<proteinExistence type="predicted"/>
<feature type="compositionally biased region" description="Polar residues" evidence="1">
    <location>
        <begin position="79"/>
        <end position="95"/>
    </location>
</feature>
<feature type="compositionally biased region" description="Basic and acidic residues" evidence="1">
    <location>
        <begin position="436"/>
        <end position="463"/>
    </location>
</feature>